<evidence type="ECO:0000256" key="2">
    <source>
        <dbReference type="ARBA" id="ARBA00022723"/>
    </source>
</evidence>
<dbReference type="InterPro" id="IPR051013">
    <property type="entry name" value="MBL_superfamily_lactonases"/>
</dbReference>
<keyword evidence="3" id="KW-0378">Hydrolase</keyword>
<evidence type="ECO:0000256" key="1">
    <source>
        <dbReference type="ARBA" id="ARBA00007749"/>
    </source>
</evidence>
<proteinExistence type="inferred from homology"/>
<sequence length="350" mass="37362">MTWNKAAISAVRQQLSTTGIDPMVTRRSVLAAAAQPACVAALATAPLAMPYAASAQAPTLASDQAPGFYRYKVGAVEVTAINDGFAMRSLDGFIPNAPAGELKKAMEDAFLPTDTLPLTFTSVVLRIGGRTVLVDTGFADNGPPTTGRWMTNFRTAGFDPATVDDIVISHFHPDHIGGIRRKDGTAVFPKAQVHVPEAEWAFWTDDARMAKAPDGWKPTFAATRRVFGPMTGEVKRFAAGEEVVPSLTAVAAPGHTPGHTAFMLGSGSARQLIMGDTANHPALFVRNPGWSAVFDMDAEKACETRVKMLDLAAAERLQVSFYHAPFPAAGHILKGADGYRFVPIQWSPVV</sequence>
<organism evidence="6 7">
    <name type="scientific">Methylobacterium longum</name>
    <dbReference type="NCBI Taxonomy" id="767694"/>
    <lineage>
        <taxon>Bacteria</taxon>
        <taxon>Pseudomonadati</taxon>
        <taxon>Pseudomonadota</taxon>
        <taxon>Alphaproteobacteria</taxon>
        <taxon>Hyphomicrobiales</taxon>
        <taxon>Methylobacteriaceae</taxon>
        <taxon>Methylobacterium</taxon>
    </lineage>
</organism>
<evidence type="ECO:0000256" key="3">
    <source>
        <dbReference type="ARBA" id="ARBA00022801"/>
    </source>
</evidence>
<dbReference type="PROSITE" id="PS51318">
    <property type="entry name" value="TAT"/>
    <property type="match status" value="1"/>
</dbReference>
<dbReference type="PANTHER" id="PTHR42978:SF6">
    <property type="entry name" value="QUORUM-QUENCHING LACTONASE YTNP-RELATED"/>
    <property type="match status" value="1"/>
</dbReference>
<dbReference type="SMART" id="SM00849">
    <property type="entry name" value="Lactamase_B"/>
    <property type="match status" value="1"/>
</dbReference>
<evidence type="ECO:0000259" key="5">
    <source>
        <dbReference type="SMART" id="SM00849"/>
    </source>
</evidence>
<accession>A0ABT8AUU2</accession>
<dbReference type="InterPro" id="IPR001279">
    <property type="entry name" value="Metallo-B-lactamas"/>
</dbReference>
<dbReference type="SUPFAM" id="SSF56281">
    <property type="entry name" value="Metallo-hydrolase/oxidoreductase"/>
    <property type="match status" value="1"/>
</dbReference>
<comment type="similarity">
    <text evidence="1">Belongs to the metallo-beta-lactamase superfamily.</text>
</comment>
<dbReference type="InterPro" id="IPR036866">
    <property type="entry name" value="RibonucZ/Hydroxyglut_hydro"/>
</dbReference>
<comment type="caution">
    <text evidence="6">The sequence shown here is derived from an EMBL/GenBank/DDBJ whole genome shotgun (WGS) entry which is preliminary data.</text>
</comment>
<dbReference type="Proteomes" id="UP001244297">
    <property type="component" value="Unassembled WGS sequence"/>
</dbReference>
<dbReference type="Gene3D" id="3.60.15.10">
    <property type="entry name" value="Ribonuclease Z/Hydroxyacylglutathione hydrolase-like"/>
    <property type="match status" value="1"/>
</dbReference>
<evidence type="ECO:0000313" key="7">
    <source>
        <dbReference type="Proteomes" id="UP001244297"/>
    </source>
</evidence>
<keyword evidence="4" id="KW-0862">Zinc</keyword>
<evidence type="ECO:0000313" key="6">
    <source>
        <dbReference type="EMBL" id="MDN3573104.1"/>
    </source>
</evidence>
<dbReference type="Pfam" id="PF00753">
    <property type="entry name" value="Lactamase_B"/>
    <property type="match status" value="1"/>
</dbReference>
<name>A0ABT8AUU2_9HYPH</name>
<evidence type="ECO:0000256" key="4">
    <source>
        <dbReference type="ARBA" id="ARBA00022833"/>
    </source>
</evidence>
<dbReference type="EMBL" id="JAUFPT010000066">
    <property type="protein sequence ID" value="MDN3573104.1"/>
    <property type="molecule type" value="Genomic_DNA"/>
</dbReference>
<gene>
    <name evidence="6" type="ORF">QWZ18_21060</name>
</gene>
<feature type="domain" description="Metallo-beta-lactamase" evidence="5">
    <location>
        <begin position="119"/>
        <end position="323"/>
    </location>
</feature>
<dbReference type="RefSeq" id="WP_238289542.1">
    <property type="nucleotide sequence ID" value="NZ_BPQS01000016.1"/>
</dbReference>
<dbReference type="CDD" id="cd07720">
    <property type="entry name" value="OPHC2-like_MBL-fold"/>
    <property type="match status" value="1"/>
</dbReference>
<reference evidence="7" key="1">
    <citation type="journal article" date="2019" name="Int. J. Syst. Evol. Microbiol.">
        <title>The Global Catalogue of Microorganisms (GCM) 10K type strain sequencing project: providing services to taxonomists for standard genome sequencing and annotation.</title>
        <authorList>
            <consortium name="The Broad Institute Genomics Platform"/>
            <consortium name="The Broad Institute Genome Sequencing Center for Infectious Disease"/>
            <person name="Wu L."/>
            <person name="Ma J."/>
        </authorList>
    </citation>
    <scope>NUCLEOTIDE SEQUENCE [LARGE SCALE GENOMIC DNA]</scope>
    <source>
        <strain evidence="7">CECT 7806</strain>
    </source>
</reference>
<keyword evidence="7" id="KW-1185">Reference proteome</keyword>
<protein>
    <submittedName>
        <fullName evidence="6">MBL fold metallo-hydrolase</fullName>
    </submittedName>
</protein>
<keyword evidence="2" id="KW-0479">Metal-binding</keyword>
<dbReference type="PANTHER" id="PTHR42978">
    <property type="entry name" value="QUORUM-QUENCHING LACTONASE YTNP-RELATED-RELATED"/>
    <property type="match status" value="1"/>
</dbReference>
<dbReference type="InterPro" id="IPR006311">
    <property type="entry name" value="TAT_signal"/>
</dbReference>